<dbReference type="Pfam" id="PF14634">
    <property type="entry name" value="zf-RING_5"/>
    <property type="match status" value="1"/>
</dbReference>
<evidence type="ECO:0000256" key="4">
    <source>
        <dbReference type="PROSITE-ProRule" id="PRU00175"/>
    </source>
</evidence>
<evidence type="ECO:0000256" key="2">
    <source>
        <dbReference type="ARBA" id="ARBA00022771"/>
    </source>
</evidence>
<dbReference type="Proteomes" id="UP001498398">
    <property type="component" value="Unassembled WGS sequence"/>
</dbReference>
<name>A0ABR1J9B9_9AGAR</name>
<keyword evidence="8" id="KW-1185">Reference proteome</keyword>
<feature type="compositionally biased region" description="Low complexity" evidence="5">
    <location>
        <begin position="341"/>
        <end position="351"/>
    </location>
</feature>
<keyword evidence="2 4" id="KW-0863">Zinc-finger</keyword>
<evidence type="ECO:0000256" key="5">
    <source>
        <dbReference type="SAM" id="MobiDB-lite"/>
    </source>
</evidence>
<dbReference type="Gene3D" id="3.30.40.10">
    <property type="entry name" value="Zinc/RING finger domain, C3HC4 (zinc finger)"/>
    <property type="match status" value="1"/>
</dbReference>
<dbReference type="InterPro" id="IPR001841">
    <property type="entry name" value="Znf_RING"/>
</dbReference>
<dbReference type="PROSITE" id="PS00518">
    <property type="entry name" value="ZF_RING_1"/>
    <property type="match status" value="1"/>
</dbReference>
<comment type="caution">
    <text evidence="7">The sequence shown here is derived from an EMBL/GenBank/DDBJ whole genome shotgun (WGS) entry which is preliminary data.</text>
</comment>
<dbReference type="InterPro" id="IPR017907">
    <property type="entry name" value="Znf_RING_CS"/>
</dbReference>
<dbReference type="SUPFAM" id="SSF57850">
    <property type="entry name" value="RING/U-box"/>
    <property type="match status" value="1"/>
</dbReference>
<keyword evidence="3" id="KW-0862">Zinc</keyword>
<feature type="compositionally biased region" description="Basic residues" evidence="5">
    <location>
        <begin position="365"/>
        <end position="374"/>
    </location>
</feature>
<evidence type="ECO:0000313" key="7">
    <source>
        <dbReference type="EMBL" id="KAK7454036.1"/>
    </source>
</evidence>
<sequence length="505" mass="56874">MLCLASDSSCDVCLDAFDNDLKVPCVLDCGHVFCLSCITRVDPLVCPLCRDEFDPHRFIKMYGVQLPTATTPLHSDSDVGNIRKAISDVINLGTRQTEVQRLVAGCKTFVRRHGQEYEDLRNCCHLLMYLCNVQTKSNENVKSFEEKMAKSQASEGDLRCKLNDAQASVIDLLRESRVQKEEIEDLRRKLACLTTWDEDPRPSRFQQGSAENRLLHSRSPRDAIPLTMSPVSELASFNSPTVDGEELAEQDVTPQDAVEATGLHREPTYSNSLEVPRAPITQPSPYEEAISILDTPMPSTSLGLLSRTAPKDESLGSHFRLSTNQTRSRRLHELLSDDRPSSLPALPVSASTLERDRLQEESRSYRKKRDKRHEKKQEVDTRPSESHTFSTSPRKETLIQEIASSPVRWETSSCDYFPISHQWHSVPSNSALFSHAPPEASQSYTAPREGRSSRRSSKSKDVRQVHRHHFDWVDTHTPGTGSVDVQRVHRHSTDGSGSMPHYAFA</sequence>
<evidence type="ECO:0000259" key="6">
    <source>
        <dbReference type="PROSITE" id="PS50089"/>
    </source>
</evidence>
<keyword evidence="1" id="KW-0479">Metal-binding</keyword>
<accession>A0ABR1J9B9</accession>
<proteinExistence type="predicted"/>
<dbReference type="InterPro" id="IPR013083">
    <property type="entry name" value="Znf_RING/FYVE/PHD"/>
</dbReference>
<feature type="compositionally biased region" description="Basic and acidic residues" evidence="5">
    <location>
        <begin position="353"/>
        <end position="364"/>
    </location>
</feature>
<feature type="domain" description="RING-type" evidence="6">
    <location>
        <begin position="10"/>
        <end position="50"/>
    </location>
</feature>
<evidence type="ECO:0000256" key="1">
    <source>
        <dbReference type="ARBA" id="ARBA00022723"/>
    </source>
</evidence>
<reference evidence="7 8" key="1">
    <citation type="submission" date="2024-01" db="EMBL/GenBank/DDBJ databases">
        <title>A draft genome for the cacao thread blight pathogen Marasmiellus scandens.</title>
        <authorList>
            <person name="Baruah I.K."/>
            <person name="Leung J."/>
            <person name="Bukari Y."/>
            <person name="Amoako-Attah I."/>
            <person name="Meinhardt L.W."/>
            <person name="Bailey B.A."/>
            <person name="Cohen S.P."/>
        </authorList>
    </citation>
    <scope>NUCLEOTIDE SEQUENCE [LARGE SCALE GENOMIC DNA]</scope>
    <source>
        <strain evidence="7 8">GH-19</strain>
    </source>
</reference>
<dbReference type="EMBL" id="JBANRG010000025">
    <property type="protein sequence ID" value="KAK7454036.1"/>
    <property type="molecule type" value="Genomic_DNA"/>
</dbReference>
<dbReference type="PROSITE" id="PS50089">
    <property type="entry name" value="ZF_RING_2"/>
    <property type="match status" value="1"/>
</dbReference>
<feature type="compositionally biased region" description="Basic and acidic residues" evidence="5">
    <location>
        <begin position="448"/>
        <end position="474"/>
    </location>
</feature>
<feature type="region of interest" description="Disordered" evidence="5">
    <location>
        <begin position="434"/>
        <end position="505"/>
    </location>
</feature>
<feature type="compositionally biased region" description="Basic and acidic residues" evidence="5">
    <location>
        <begin position="375"/>
        <end position="385"/>
    </location>
</feature>
<organism evidence="7 8">
    <name type="scientific">Marasmiellus scandens</name>
    <dbReference type="NCBI Taxonomy" id="2682957"/>
    <lineage>
        <taxon>Eukaryota</taxon>
        <taxon>Fungi</taxon>
        <taxon>Dikarya</taxon>
        <taxon>Basidiomycota</taxon>
        <taxon>Agaricomycotina</taxon>
        <taxon>Agaricomycetes</taxon>
        <taxon>Agaricomycetidae</taxon>
        <taxon>Agaricales</taxon>
        <taxon>Marasmiineae</taxon>
        <taxon>Omphalotaceae</taxon>
        <taxon>Marasmiellus</taxon>
    </lineage>
</organism>
<evidence type="ECO:0000313" key="8">
    <source>
        <dbReference type="Proteomes" id="UP001498398"/>
    </source>
</evidence>
<dbReference type="SMART" id="SM00184">
    <property type="entry name" value="RING"/>
    <property type="match status" value="1"/>
</dbReference>
<gene>
    <name evidence="7" type="ORF">VKT23_011547</name>
</gene>
<evidence type="ECO:0000256" key="3">
    <source>
        <dbReference type="ARBA" id="ARBA00022833"/>
    </source>
</evidence>
<feature type="region of interest" description="Disordered" evidence="5">
    <location>
        <begin position="334"/>
        <end position="395"/>
    </location>
</feature>
<protein>
    <recommendedName>
        <fullName evidence="6">RING-type domain-containing protein</fullName>
    </recommendedName>
</protein>